<dbReference type="Proteomes" id="UP000567293">
    <property type="component" value="Unassembled WGS sequence"/>
</dbReference>
<gene>
    <name evidence="5" type="ORF">HRJ53_19495</name>
</gene>
<dbReference type="AlphaFoldDB" id="A0A7V8NTC8"/>
<dbReference type="PANTHER" id="PTHR43742:SF6">
    <property type="entry name" value="OXIDOREDUCTASE YYAE-RELATED"/>
    <property type="match status" value="1"/>
</dbReference>
<dbReference type="Gene3D" id="3.40.50.740">
    <property type="match status" value="1"/>
</dbReference>
<evidence type="ECO:0000256" key="2">
    <source>
        <dbReference type="ARBA" id="ARBA00023004"/>
    </source>
</evidence>
<keyword evidence="3" id="KW-0411">Iron-sulfur</keyword>
<organism evidence="5 6">
    <name type="scientific">Candidatus Acidiferrum panamense</name>
    <dbReference type="NCBI Taxonomy" id="2741543"/>
    <lineage>
        <taxon>Bacteria</taxon>
        <taxon>Pseudomonadati</taxon>
        <taxon>Acidobacteriota</taxon>
        <taxon>Terriglobia</taxon>
        <taxon>Candidatus Acidiferrales</taxon>
        <taxon>Candidatus Acidiferrum</taxon>
    </lineage>
</organism>
<evidence type="ECO:0000256" key="1">
    <source>
        <dbReference type="ARBA" id="ARBA00022723"/>
    </source>
</evidence>
<reference evidence="5" key="1">
    <citation type="submission" date="2020-06" db="EMBL/GenBank/DDBJ databases">
        <title>Legume-microbial interactions unlock mineral nutrients during tropical forest succession.</title>
        <authorList>
            <person name="Epihov D.Z."/>
        </authorList>
    </citation>
    <scope>NUCLEOTIDE SEQUENCE [LARGE SCALE GENOMIC DNA]</scope>
    <source>
        <strain evidence="5">Pan2503</strain>
    </source>
</reference>
<evidence type="ECO:0000256" key="3">
    <source>
        <dbReference type="ARBA" id="ARBA00023014"/>
    </source>
</evidence>
<dbReference type="SUPFAM" id="SSF53706">
    <property type="entry name" value="Formate dehydrogenase/DMSO reductase, domains 1-3"/>
    <property type="match status" value="1"/>
</dbReference>
<dbReference type="Pfam" id="PF00384">
    <property type="entry name" value="Molybdopterin"/>
    <property type="match status" value="1"/>
</dbReference>
<keyword evidence="2" id="KW-0408">Iron</keyword>
<dbReference type="InterPro" id="IPR006656">
    <property type="entry name" value="Mopterin_OxRdtase"/>
</dbReference>
<dbReference type="EMBL" id="JACDQQ010001864">
    <property type="protein sequence ID" value="MBA0087174.1"/>
    <property type="molecule type" value="Genomic_DNA"/>
</dbReference>
<dbReference type="PANTHER" id="PTHR43742">
    <property type="entry name" value="TRIMETHYLAMINE-N-OXIDE REDUCTASE"/>
    <property type="match status" value="1"/>
</dbReference>
<keyword evidence="1" id="KW-0479">Metal-binding</keyword>
<dbReference type="Gene3D" id="2.20.25.90">
    <property type="entry name" value="ADC-like domains"/>
    <property type="match status" value="1"/>
</dbReference>
<evidence type="ECO:0000313" key="5">
    <source>
        <dbReference type="EMBL" id="MBA0087174.1"/>
    </source>
</evidence>
<dbReference type="Gene3D" id="3.40.228.10">
    <property type="entry name" value="Dimethylsulfoxide Reductase, domain 2"/>
    <property type="match status" value="1"/>
</dbReference>
<sequence length="303" mass="32837">MTPEPRETQIRGACPLDCPDTCAWIVTVENGEPLSLRGDPAHPYTRGSLCNKVENYLAYARSPDRLLYPMRRSGPKGRGEFVRISWDEALEKIAAVCGDVAKKYGAEAILPYSGSGNMGMIQGIYGAGDRLWNVLGTSRGVYTMCTIAGAYGTGYTLGDNGVGMDPETLCFSKLIVLWGANVLSTHPHLWRPILEARKNGASVVCIDPIRTRTAAASDWHLAPIPGTDAALALGLLHVVLKEGKEDRQFIEERTVGWEAFRERILAFPPSRVAAVTGLPCESIVELGKRIASTRPTGIRIGIG</sequence>
<evidence type="ECO:0000259" key="4">
    <source>
        <dbReference type="PROSITE" id="PS51669"/>
    </source>
</evidence>
<dbReference type="GO" id="GO:0046872">
    <property type="term" value="F:metal ion binding"/>
    <property type="evidence" value="ECO:0007669"/>
    <property type="project" value="UniProtKB-KW"/>
</dbReference>
<evidence type="ECO:0000313" key="6">
    <source>
        <dbReference type="Proteomes" id="UP000567293"/>
    </source>
</evidence>
<dbReference type="Pfam" id="PF04879">
    <property type="entry name" value="Molybdop_Fe4S4"/>
    <property type="match status" value="1"/>
</dbReference>
<proteinExistence type="predicted"/>
<comment type="caution">
    <text evidence="5">The sequence shown here is derived from an EMBL/GenBank/DDBJ whole genome shotgun (WGS) entry which is preliminary data.</text>
</comment>
<dbReference type="InterPro" id="IPR050612">
    <property type="entry name" value="Prok_Mopterin_Oxidored"/>
</dbReference>
<keyword evidence="6" id="KW-1185">Reference proteome</keyword>
<accession>A0A7V8NTC8</accession>
<feature type="domain" description="4Fe-4S Mo/W bis-MGD-type" evidence="4">
    <location>
        <begin position="7"/>
        <end position="64"/>
    </location>
</feature>
<feature type="non-terminal residue" evidence="5">
    <location>
        <position position="303"/>
    </location>
</feature>
<dbReference type="InterPro" id="IPR006963">
    <property type="entry name" value="Mopterin_OxRdtase_4Fe-4S_dom"/>
</dbReference>
<name>A0A7V8NTC8_9BACT</name>
<protein>
    <submittedName>
        <fullName evidence="5">Molybdopterin-dependent oxidoreductase</fullName>
    </submittedName>
</protein>
<dbReference type="SMART" id="SM00926">
    <property type="entry name" value="Molybdop_Fe4S4"/>
    <property type="match status" value="1"/>
</dbReference>
<dbReference type="GO" id="GO:0016491">
    <property type="term" value="F:oxidoreductase activity"/>
    <property type="evidence" value="ECO:0007669"/>
    <property type="project" value="InterPro"/>
</dbReference>
<dbReference type="GO" id="GO:0051536">
    <property type="term" value="F:iron-sulfur cluster binding"/>
    <property type="evidence" value="ECO:0007669"/>
    <property type="project" value="UniProtKB-KW"/>
</dbReference>
<dbReference type="PROSITE" id="PS51669">
    <property type="entry name" value="4FE4S_MOW_BIS_MGD"/>
    <property type="match status" value="1"/>
</dbReference>